<dbReference type="PANTHER" id="PTHR11644:SF2">
    <property type="entry name" value="CYTIDINE DEAMINASE"/>
    <property type="match status" value="1"/>
</dbReference>
<dbReference type="PROSITE" id="PS00903">
    <property type="entry name" value="CYT_DCMP_DEAMINASES_1"/>
    <property type="match status" value="1"/>
</dbReference>
<comment type="caution">
    <text evidence="6">The sequence shown here is derived from an EMBL/GenBank/DDBJ whole genome shotgun (WGS) entry which is preliminary data.</text>
</comment>
<dbReference type="SUPFAM" id="SSF53927">
    <property type="entry name" value="Cytidine deaminase-like"/>
    <property type="match status" value="1"/>
</dbReference>
<dbReference type="GO" id="GO:0072527">
    <property type="term" value="P:pyrimidine-containing compound metabolic process"/>
    <property type="evidence" value="ECO:0007669"/>
    <property type="project" value="UniProtKB-ARBA"/>
</dbReference>
<keyword evidence="4" id="KW-0862">Zinc</keyword>
<dbReference type="CDD" id="cd01283">
    <property type="entry name" value="cytidine_deaminase"/>
    <property type="match status" value="1"/>
</dbReference>
<dbReference type="RefSeq" id="WP_124905784.1">
    <property type="nucleotide sequence ID" value="NZ_RQJP01000001.1"/>
</dbReference>
<dbReference type="GO" id="GO:0055086">
    <property type="term" value="P:nucleobase-containing small molecule metabolic process"/>
    <property type="evidence" value="ECO:0007669"/>
    <property type="project" value="UniProtKB-ARBA"/>
</dbReference>
<dbReference type="Proteomes" id="UP000274271">
    <property type="component" value="Unassembled WGS sequence"/>
</dbReference>
<dbReference type="GO" id="GO:0042802">
    <property type="term" value="F:identical protein binding"/>
    <property type="evidence" value="ECO:0007669"/>
    <property type="project" value="UniProtKB-ARBA"/>
</dbReference>
<dbReference type="EMBL" id="RQJP01000001">
    <property type="protein sequence ID" value="RRB18311.1"/>
    <property type="molecule type" value="Genomic_DNA"/>
</dbReference>
<dbReference type="GO" id="GO:0005829">
    <property type="term" value="C:cytosol"/>
    <property type="evidence" value="ECO:0007669"/>
    <property type="project" value="TreeGrafter"/>
</dbReference>
<keyword evidence="7" id="KW-1185">Reference proteome</keyword>
<dbReference type="InterPro" id="IPR016193">
    <property type="entry name" value="Cytidine_deaminase-like"/>
</dbReference>
<proteinExistence type="inferred from homology"/>
<evidence type="ECO:0000256" key="2">
    <source>
        <dbReference type="ARBA" id="ARBA00022723"/>
    </source>
</evidence>
<dbReference type="AlphaFoldDB" id="A0A3P1CY68"/>
<comment type="similarity">
    <text evidence="1">Belongs to the cytidine and deoxycytidylate deaminase family.</text>
</comment>
<protein>
    <submittedName>
        <fullName evidence="6">Cytidine deaminase</fullName>
    </submittedName>
</protein>
<dbReference type="InterPro" id="IPR016192">
    <property type="entry name" value="APOBEC/CMP_deaminase_Zn-bd"/>
</dbReference>
<evidence type="ECO:0000313" key="7">
    <source>
        <dbReference type="Proteomes" id="UP000274271"/>
    </source>
</evidence>
<keyword evidence="2" id="KW-0479">Metal-binding</keyword>
<keyword evidence="3" id="KW-0378">Hydrolase</keyword>
<dbReference type="NCBIfam" id="NF005314">
    <property type="entry name" value="PRK06848.1"/>
    <property type="match status" value="1"/>
</dbReference>
<feature type="domain" description="CMP/dCMP-type deaminase" evidence="5">
    <location>
        <begin position="8"/>
        <end position="132"/>
    </location>
</feature>
<name>A0A3P1CY68_9BACT</name>
<dbReference type="PANTHER" id="PTHR11644">
    <property type="entry name" value="CYTIDINE DEAMINASE"/>
    <property type="match status" value="1"/>
</dbReference>
<dbReference type="InterPro" id="IPR050202">
    <property type="entry name" value="Cyt/Deoxycyt_deaminase"/>
</dbReference>
<dbReference type="PROSITE" id="PS51747">
    <property type="entry name" value="CYT_DCMP_DEAMINASES_2"/>
    <property type="match status" value="1"/>
</dbReference>
<gene>
    <name evidence="6" type="ORF">EHT87_08575</name>
</gene>
<dbReference type="GO" id="GO:0008270">
    <property type="term" value="F:zinc ion binding"/>
    <property type="evidence" value="ECO:0007669"/>
    <property type="project" value="InterPro"/>
</dbReference>
<reference evidence="6 7" key="1">
    <citation type="submission" date="2018-11" db="EMBL/GenBank/DDBJ databases">
        <authorList>
            <person name="Zhou Z."/>
            <person name="Wang G."/>
        </authorList>
    </citation>
    <scope>NUCLEOTIDE SEQUENCE [LARGE SCALE GENOMIC DNA]</scope>
    <source>
        <strain evidence="6 7">KCTC42998</strain>
    </source>
</reference>
<dbReference type="InterPro" id="IPR002125">
    <property type="entry name" value="CMP_dCMP_dom"/>
</dbReference>
<sequence length="132" mass="14433">MTRLPIDDGDQELIQKARDLIALRYKPDLHAVSSVLRTKSGKVFEGIHLEAYIGRIAVCAEAVTIGMAATQGDSDIDSIVAVYHTGKIVAPCGMCRELISDYATDALVILEDNSGIFKTPVLDLLPIKYERE</sequence>
<dbReference type="Gene3D" id="3.40.140.10">
    <property type="entry name" value="Cytidine Deaminase, domain 2"/>
    <property type="match status" value="1"/>
</dbReference>
<accession>A0A3P1CY68</accession>
<evidence type="ECO:0000256" key="3">
    <source>
        <dbReference type="ARBA" id="ARBA00022801"/>
    </source>
</evidence>
<organism evidence="6 7">
    <name type="scientific">Larkinella knui</name>
    <dbReference type="NCBI Taxonomy" id="2025310"/>
    <lineage>
        <taxon>Bacteria</taxon>
        <taxon>Pseudomonadati</taxon>
        <taxon>Bacteroidota</taxon>
        <taxon>Cytophagia</taxon>
        <taxon>Cytophagales</taxon>
        <taxon>Spirosomataceae</taxon>
        <taxon>Larkinella</taxon>
    </lineage>
</organism>
<dbReference type="Pfam" id="PF00383">
    <property type="entry name" value="dCMP_cyt_deam_1"/>
    <property type="match status" value="1"/>
</dbReference>
<evidence type="ECO:0000313" key="6">
    <source>
        <dbReference type="EMBL" id="RRB18311.1"/>
    </source>
</evidence>
<evidence type="ECO:0000256" key="1">
    <source>
        <dbReference type="ARBA" id="ARBA00006576"/>
    </source>
</evidence>
<dbReference type="GO" id="GO:0004126">
    <property type="term" value="F:cytidine deaminase activity"/>
    <property type="evidence" value="ECO:0007669"/>
    <property type="project" value="TreeGrafter"/>
</dbReference>
<evidence type="ECO:0000256" key="4">
    <source>
        <dbReference type="ARBA" id="ARBA00022833"/>
    </source>
</evidence>
<evidence type="ECO:0000259" key="5">
    <source>
        <dbReference type="PROSITE" id="PS51747"/>
    </source>
</evidence>
<dbReference type="OrthoDB" id="9795347at2"/>